<sequence>MIDPFASPQITSFDFEQLLWVYYHFINQHNQPSAVERWLSVLRLCHMYQINSVKEFAVEQLMKFDAPIVSIIIGRETGVEELVLRGYVRVASSELGLEPEEADLLGFGEAMNVMRFALQAKCLGCNLTSVGLDKPGVMDAGRHRTSKGYASSREMFHECYQYHRQKDGQSCINLASGQ</sequence>
<dbReference type="EMBL" id="KL197726">
    <property type="protein sequence ID" value="KDQ55182.1"/>
    <property type="molecule type" value="Genomic_DNA"/>
</dbReference>
<evidence type="ECO:0000313" key="1">
    <source>
        <dbReference type="EMBL" id="KDQ55182.1"/>
    </source>
</evidence>
<evidence type="ECO:0000313" key="2">
    <source>
        <dbReference type="Proteomes" id="UP000027265"/>
    </source>
</evidence>
<accession>A0A067PV74</accession>
<gene>
    <name evidence="1" type="ORF">JAAARDRAFT_343881</name>
</gene>
<proteinExistence type="predicted"/>
<dbReference type="Proteomes" id="UP000027265">
    <property type="component" value="Unassembled WGS sequence"/>
</dbReference>
<dbReference type="AlphaFoldDB" id="A0A067PV74"/>
<protein>
    <submittedName>
        <fullName evidence="1">Uncharacterized protein</fullName>
    </submittedName>
</protein>
<organism evidence="1 2">
    <name type="scientific">Jaapia argillacea MUCL 33604</name>
    <dbReference type="NCBI Taxonomy" id="933084"/>
    <lineage>
        <taxon>Eukaryota</taxon>
        <taxon>Fungi</taxon>
        <taxon>Dikarya</taxon>
        <taxon>Basidiomycota</taxon>
        <taxon>Agaricomycotina</taxon>
        <taxon>Agaricomycetes</taxon>
        <taxon>Agaricomycetidae</taxon>
        <taxon>Jaapiales</taxon>
        <taxon>Jaapiaceae</taxon>
        <taxon>Jaapia</taxon>
    </lineage>
</organism>
<dbReference type="HOGENOM" id="CLU_1510839_0_0_1"/>
<reference evidence="2" key="1">
    <citation type="journal article" date="2014" name="Proc. Natl. Acad. Sci. U.S.A.">
        <title>Extensive sampling of basidiomycete genomes demonstrates inadequacy of the white-rot/brown-rot paradigm for wood decay fungi.</title>
        <authorList>
            <person name="Riley R."/>
            <person name="Salamov A.A."/>
            <person name="Brown D.W."/>
            <person name="Nagy L.G."/>
            <person name="Floudas D."/>
            <person name="Held B.W."/>
            <person name="Levasseur A."/>
            <person name="Lombard V."/>
            <person name="Morin E."/>
            <person name="Otillar R."/>
            <person name="Lindquist E.A."/>
            <person name="Sun H."/>
            <person name="LaButti K.M."/>
            <person name="Schmutz J."/>
            <person name="Jabbour D."/>
            <person name="Luo H."/>
            <person name="Baker S.E."/>
            <person name="Pisabarro A.G."/>
            <person name="Walton J.D."/>
            <person name="Blanchette R.A."/>
            <person name="Henrissat B."/>
            <person name="Martin F."/>
            <person name="Cullen D."/>
            <person name="Hibbett D.S."/>
            <person name="Grigoriev I.V."/>
        </authorList>
    </citation>
    <scope>NUCLEOTIDE SEQUENCE [LARGE SCALE GENOMIC DNA]</scope>
    <source>
        <strain evidence="2">MUCL 33604</strain>
    </source>
</reference>
<keyword evidence="2" id="KW-1185">Reference proteome</keyword>
<name>A0A067PV74_9AGAM</name>
<dbReference type="InParanoid" id="A0A067PV74"/>